<keyword evidence="7 10" id="KW-0456">Lyase</keyword>
<feature type="active site" evidence="10 11">
    <location>
        <position position="197"/>
    </location>
</feature>
<dbReference type="PROSITE" id="PS51274">
    <property type="entry name" value="GATASE_COBBQ"/>
    <property type="match status" value="1"/>
</dbReference>
<dbReference type="EC" id="3.5.1.2" evidence="10"/>
<name>A0AB39XJ85_9BRAD</name>
<evidence type="ECO:0000256" key="3">
    <source>
        <dbReference type="ARBA" id="ARBA00022605"/>
    </source>
</evidence>
<comment type="catalytic activity">
    <reaction evidence="9 10">
        <text>L-glutamine + H2O = L-glutamate + NH4(+)</text>
        <dbReference type="Rhea" id="RHEA:15889"/>
        <dbReference type="ChEBI" id="CHEBI:15377"/>
        <dbReference type="ChEBI" id="CHEBI:28938"/>
        <dbReference type="ChEBI" id="CHEBI:29985"/>
        <dbReference type="ChEBI" id="CHEBI:58359"/>
        <dbReference type="EC" id="3.5.1.2"/>
    </reaction>
</comment>
<keyword evidence="6 10" id="KW-0368">Histidine biosynthesis</keyword>
<comment type="catalytic activity">
    <reaction evidence="8 10">
        <text>5-[(5-phospho-1-deoxy-D-ribulos-1-ylimino)methylamino]-1-(5-phospho-beta-D-ribosyl)imidazole-4-carboxamide + L-glutamine = D-erythro-1-(imidazol-4-yl)glycerol 3-phosphate + 5-amino-1-(5-phospho-beta-D-ribosyl)imidazole-4-carboxamide + L-glutamate + H(+)</text>
        <dbReference type="Rhea" id="RHEA:24793"/>
        <dbReference type="ChEBI" id="CHEBI:15378"/>
        <dbReference type="ChEBI" id="CHEBI:29985"/>
        <dbReference type="ChEBI" id="CHEBI:58278"/>
        <dbReference type="ChEBI" id="CHEBI:58359"/>
        <dbReference type="ChEBI" id="CHEBI:58475"/>
        <dbReference type="ChEBI" id="CHEBI:58525"/>
        <dbReference type="EC" id="4.3.2.10"/>
    </reaction>
</comment>
<evidence type="ECO:0000256" key="11">
    <source>
        <dbReference type="PIRSR" id="PIRSR000495-1"/>
    </source>
</evidence>
<evidence type="ECO:0000256" key="2">
    <source>
        <dbReference type="ARBA" id="ARBA00011152"/>
    </source>
</evidence>
<dbReference type="Pfam" id="PF00117">
    <property type="entry name" value="GATase"/>
    <property type="match status" value="1"/>
</dbReference>
<dbReference type="HAMAP" id="MF_00278">
    <property type="entry name" value="HisH"/>
    <property type="match status" value="1"/>
</dbReference>
<dbReference type="RefSeq" id="WP_369722521.1">
    <property type="nucleotide sequence ID" value="NZ_CP165734.1"/>
</dbReference>
<protein>
    <recommendedName>
        <fullName evidence="10">Imidazole glycerol phosphate synthase subunit HisH</fullName>
        <ecNumber evidence="10">4.3.2.10</ecNumber>
    </recommendedName>
    <alternativeName>
        <fullName evidence="10">IGP synthase glutaminase subunit</fullName>
        <ecNumber evidence="10">3.5.1.2</ecNumber>
    </alternativeName>
    <alternativeName>
        <fullName evidence="10">IGP synthase subunit HisH</fullName>
    </alternativeName>
    <alternativeName>
        <fullName evidence="10">ImGP synthase subunit HisH</fullName>
        <shortName evidence="10">IGPS subunit HisH</shortName>
    </alternativeName>
</protein>
<dbReference type="EMBL" id="CP165734">
    <property type="protein sequence ID" value="XDV58048.1"/>
    <property type="molecule type" value="Genomic_DNA"/>
</dbReference>
<dbReference type="GO" id="GO:0000107">
    <property type="term" value="F:imidazoleglycerol-phosphate synthase activity"/>
    <property type="evidence" value="ECO:0007669"/>
    <property type="project" value="UniProtKB-UniRule"/>
</dbReference>
<dbReference type="SUPFAM" id="SSF52317">
    <property type="entry name" value="Class I glutamine amidotransferase-like"/>
    <property type="match status" value="1"/>
</dbReference>
<evidence type="ECO:0000259" key="12">
    <source>
        <dbReference type="Pfam" id="PF00117"/>
    </source>
</evidence>
<comment type="subunit">
    <text evidence="2 10">Heterodimer of HisH and HisF.</text>
</comment>
<dbReference type="GO" id="GO:0000105">
    <property type="term" value="P:L-histidine biosynthetic process"/>
    <property type="evidence" value="ECO:0007669"/>
    <property type="project" value="UniProtKB-UniRule"/>
</dbReference>
<dbReference type="CDD" id="cd01748">
    <property type="entry name" value="GATase1_IGP_Synthase"/>
    <property type="match status" value="1"/>
</dbReference>
<comment type="function">
    <text evidence="10">IGPS catalyzes the conversion of PRFAR and glutamine to IGP, AICAR and glutamate. The HisH subunit catalyzes the hydrolysis of glutamine to glutamate and ammonia as part of the synthesis of IGP and AICAR. The resulting ammonia molecule is channeled to the active site of HisF.</text>
</comment>
<dbReference type="InterPro" id="IPR010139">
    <property type="entry name" value="Imidazole-glycPsynth_HisH"/>
</dbReference>
<keyword evidence="3 10" id="KW-0028">Amino-acid biosynthesis</keyword>
<dbReference type="PANTHER" id="PTHR42701:SF1">
    <property type="entry name" value="IMIDAZOLE GLYCEROL PHOSPHATE SYNTHASE SUBUNIT HISH"/>
    <property type="match status" value="1"/>
</dbReference>
<evidence type="ECO:0000256" key="10">
    <source>
        <dbReference type="HAMAP-Rule" id="MF_00278"/>
    </source>
</evidence>
<comment type="pathway">
    <text evidence="1 10">Amino-acid biosynthesis; L-histidine biosynthesis; L-histidine from 5-phospho-alpha-D-ribose 1-diphosphate: step 5/9.</text>
</comment>
<dbReference type="InterPro" id="IPR017926">
    <property type="entry name" value="GATASE"/>
</dbReference>
<evidence type="ECO:0000313" key="13">
    <source>
        <dbReference type="EMBL" id="XDV58048.1"/>
    </source>
</evidence>
<dbReference type="EC" id="4.3.2.10" evidence="10"/>
<evidence type="ECO:0000256" key="9">
    <source>
        <dbReference type="ARBA" id="ARBA00049534"/>
    </source>
</evidence>
<dbReference type="GO" id="GO:0005737">
    <property type="term" value="C:cytoplasm"/>
    <property type="evidence" value="ECO:0007669"/>
    <property type="project" value="UniProtKB-SubCell"/>
</dbReference>
<dbReference type="PROSITE" id="PS51273">
    <property type="entry name" value="GATASE_TYPE_1"/>
    <property type="match status" value="1"/>
</dbReference>
<keyword evidence="10" id="KW-0963">Cytoplasm</keyword>
<evidence type="ECO:0000256" key="8">
    <source>
        <dbReference type="ARBA" id="ARBA00047838"/>
    </source>
</evidence>
<comment type="subcellular location">
    <subcellularLocation>
        <location evidence="10">Cytoplasm</location>
    </subcellularLocation>
</comment>
<organism evidence="13">
    <name type="scientific">Bradyrhizobium sp. LLZ17</name>
    <dbReference type="NCBI Taxonomy" id="3239388"/>
    <lineage>
        <taxon>Bacteria</taxon>
        <taxon>Pseudomonadati</taxon>
        <taxon>Pseudomonadota</taxon>
        <taxon>Alphaproteobacteria</taxon>
        <taxon>Hyphomicrobiales</taxon>
        <taxon>Nitrobacteraceae</taxon>
        <taxon>Bradyrhizobium</taxon>
    </lineage>
</organism>
<feature type="active site" evidence="10 11">
    <location>
        <position position="199"/>
    </location>
</feature>
<feature type="active site" description="Nucleophile" evidence="10 11">
    <location>
        <position position="82"/>
    </location>
</feature>
<dbReference type="PANTHER" id="PTHR42701">
    <property type="entry name" value="IMIDAZOLE GLYCEROL PHOSPHATE SYNTHASE SUBUNIT HISH"/>
    <property type="match status" value="1"/>
</dbReference>
<dbReference type="Gene3D" id="3.40.50.880">
    <property type="match status" value="1"/>
</dbReference>
<evidence type="ECO:0000256" key="4">
    <source>
        <dbReference type="ARBA" id="ARBA00022801"/>
    </source>
</evidence>
<gene>
    <name evidence="10 13" type="primary">hisH</name>
    <name evidence="13" type="ORF">AB8Z38_00255</name>
</gene>
<dbReference type="PIRSF" id="PIRSF000495">
    <property type="entry name" value="Amidotransf_hisH"/>
    <property type="match status" value="1"/>
</dbReference>
<evidence type="ECO:0000256" key="6">
    <source>
        <dbReference type="ARBA" id="ARBA00023102"/>
    </source>
</evidence>
<evidence type="ECO:0000256" key="7">
    <source>
        <dbReference type="ARBA" id="ARBA00023239"/>
    </source>
</evidence>
<dbReference type="GO" id="GO:0016829">
    <property type="term" value="F:lyase activity"/>
    <property type="evidence" value="ECO:0007669"/>
    <property type="project" value="UniProtKB-KW"/>
</dbReference>
<dbReference type="GO" id="GO:0004359">
    <property type="term" value="F:glutaminase activity"/>
    <property type="evidence" value="ECO:0007669"/>
    <property type="project" value="UniProtKB-EC"/>
</dbReference>
<feature type="domain" description="Glutamine amidotransferase" evidence="12">
    <location>
        <begin position="7"/>
        <end position="212"/>
    </location>
</feature>
<sequence length="214" mass="23425">MGTKITLLDYGMCNMLNVARALEHAGADVHVTEDPKDAVAAERLVVPGVGAFSECMRAVNRLGHGEAIHQFVRSGRPMLGICVGMQILFDVSEEFGETPGLGILPGRVRMIPNTNTDGVSQRVPHIGWNHLIEPQAGRSWEKTLLEPFGNEGPAVYFVHSFAAQPANDYDRLADCDYGGHRISAMVKRDNVTATQFHPERSGTVGLRMLKQFLS</sequence>
<proteinExistence type="inferred from homology"/>
<evidence type="ECO:0000256" key="5">
    <source>
        <dbReference type="ARBA" id="ARBA00022962"/>
    </source>
</evidence>
<reference evidence="13" key="1">
    <citation type="submission" date="2024-08" db="EMBL/GenBank/DDBJ databases">
        <authorList>
            <person name="Chaddad Z."/>
            <person name="Lamrabet M."/>
            <person name="Bouhnik O."/>
            <person name="Alami S."/>
            <person name="Wipf D."/>
            <person name="Courty P.E."/>
            <person name="Missbah El Idrissi M."/>
        </authorList>
    </citation>
    <scope>NUCLEOTIDE SEQUENCE</scope>
    <source>
        <strain evidence="13">LLZ17</strain>
    </source>
</reference>
<dbReference type="AlphaFoldDB" id="A0AB39XJ85"/>
<keyword evidence="5 10" id="KW-0315">Glutamine amidotransferase</keyword>
<dbReference type="InterPro" id="IPR029062">
    <property type="entry name" value="Class_I_gatase-like"/>
</dbReference>
<evidence type="ECO:0000256" key="1">
    <source>
        <dbReference type="ARBA" id="ARBA00005091"/>
    </source>
</evidence>
<dbReference type="NCBIfam" id="TIGR01855">
    <property type="entry name" value="IMP_synth_hisH"/>
    <property type="match status" value="1"/>
</dbReference>
<keyword evidence="4 10" id="KW-0378">Hydrolase</keyword>
<accession>A0AB39XJ85</accession>